<dbReference type="InterPro" id="IPR012902">
    <property type="entry name" value="N_methyl_site"/>
</dbReference>
<evidence type="ECO:0000256" key="1">
    <source>
        <dbReference type="SAM" id="Phobius"/>
    </source>
</evidence>
<dbReference type="PROSITE" id="PS00409">
    <property type="entry name" value="PROKAR_NTER_METHYL"/>
    <property type="match status" value="1"/>
</dbReference>
<dbReference type="SUPFAM" id="SSF54523">
    <property type="entry name" value="Pili subunits"/>
    <property type="match status" value="1"/>
</dbReference>
<dbReference type="Proteomes" id="UP000252355">
    <property type="component" value="Unassembled WGS sequence"/>
</dbReference>
<dbReference type="Pfam" id="PF07963">
    <property type="entry name" value="N_methyl"/>
    <property type="match status" value="1"/>
</dbReference>
<feature type="transmembrane region" description="Helical" evidence="1">
    <location>
        <begin position="12"/>
        <end position="29"/>
    </location>
</feature>
<evidence type="ECO:0008006" key="4">
    <source>
        <dbReference type="Google" id="ProtNLM"/>
    </source>
</evidence>
<reference evidence="2 3" key="1">
    <citation type="submission" date="2018-05" db="EMBL/GenBank/DDBJ databases">
        <title>A metagenomic window into the 2 km-deep terrestrial subsurface aquifer revealed taxonomically and functionally diverse microbial community comprising novel uncultured bacterial lineages.</title>
        <authorList>
            <person name="Kadnikov V.V."/>
            <person name="Mardanov A.V."/>
            <person name="Beletsky A.V."/>
            <person name="Banks D."/>
            <person name="Pimenov N.V."/>
            <person name="Frank Y.A."/>
            <person name="Karnachuk O.V."/>
            <person name="Ravin N.V."/>
        </authorList>
    </citation>
    <scope>NUCLEOTIDE SEQUENCE [LARGE SCALE GENOMIC DNA]</scope>
    <source>
        <strain evidence="2">BY5</strain>
    </source>
</reference>
<keyword evidence="1" id="KW-0472">Membrane</keyword>
<keyword evidence="1" id="KW-1133">Transmembrane helix</keyword>
<comment type="caution">
    <text evidence="2">The sequence shown here is derived from an EMBL/GenBank/DDBJ whole genome shotgun (WGS) entry which is preliminary data.</text>
</comment>
<gene>
    <name evidence="2" type="ORF">OZSIB_2479</name>
</gene>
<dbReference type="AlphaFoldDB" id="A0A367ZUQ7"/>
<dbReference type="EMBL" id="QOQW01000003">
    <property type="protein sequence ID" value="RCK81102.1"/>
    <property type="molecule type" value="Genomic_DNA"/>
</dbReference>
<protein>
    <recommendedName>
        <fullName evidence="4">Prepilin-type N-terminal cleavage/methylation domain-containing protein</fullName>
    </recommendedName>
</protein>
<keyword evidence="1" id="KW-0812">Transmembrane</keyword>
<sequence>MTGKWRQGLTLIELLVVVTILAIVSLSLVPTAELITVRLLETQMQENLKAIRRAIRTWREDCEAAVEKEVHDYLTHSYGPPRRPEKTREVVLAIPDHLFYPTDIGMLTRAGVFSVTYLLPDNFESPTTWTSHTALFNHRAYLSAIPVNPFVQGPVWVQYYANNPASATLWEGGIIKGSPGIGVFDVGVPTSSADMRGFVQALDGTYYRDW</sequence>
<organism evidence="2 3">
    <name type="scientific">Candidatus Ozemobacter sibiricus</name>
    <dbReference type="NCBI Taxonomy" id="2268124"/>
    <lineage>
        <taxon>Bacteria</taxon>
        <taxon>Candidatus Ozemobacteria</taxon>
        <taxon>Candidatus Ozemobacterales</taxon>
        <taxon>Candidatus Ozemobacteraceae</taxon>
        <taxon>Candidatus Ozemobacter</taxon>
    </lineage>
</organism>
<name>A0A367ZUQ7_9BACT</name>
<proteinExistence type="predicted"/>
<accession>A0A367ZUQ7</accession>
<dbReference type="InterPro" id="IPR045584">
    <property type="entry name" value="Pilin-like"/>
</dbReference>
<evidence type="ECO:0000313" key="3">
    <source>
        <dbReference type="Proteomes" id="UP000252355"/>
    </source>
</evidence>
<dbReference type="NCBIfam" id="TIGR02532">
    <property type="entry name" value="IV_pilin_GFxxxE"/>
    <property type="match status" value="1"/>
</dbReference>
<evidence type="ECO:0000313" key="2">
    <source>
        <dbReference type="EMBL" id="RCK81102.1"/>
    </source>
</evidence>
<dbReference type="Gene3D" id="3.30.700.10">
    <property type="entry name" value="Glycoprotein, Type 4 Pilin"/>
    <property type="match status" value="1"/>
</dbReference>